<protein>
    <submittedName>
        <fullName evidence="4">Uncharacterized protein</fullName>
    </submittedName>
</protein>
<name>A0ABV0RW66_9TELE</name>
<feature type="signal peptide" evidence="3">
    <location>
        <begin position="1"/>
        <end position="23"/>
    </location>
</feature>
<dbReference type="InterPro" id="IPR032675">
    <property type="entry name" value="LRR_dom_sf"/>
</dbReference>
<keyword evidence="1" id="KW-0433">Leucine-rich repeat</keyword>
<dbReference type="Gene3D" id="3.80.10.10">
    <property type="entry name" value="Ribonuclease Inhibitor"/>
    <property type="match status" value="1"/>
</dbReference>
<comment type="caution">
    <text evidence="4">The sequence shown here is derived from an EMBL/GenBank/DDBJ whole genome shotgun (WGS) entry which is preliminary data.</text>
</comment>
<dbReference type="PANTHER" id="PTHR45712">
    <property type="entry name" value="AGAP008170-PA"/>
    <property type="match status" value="1"/>
</dbReference>
<dbReference type="InterPro" id="IPR050333">
    <property type="entry name" value="SLRP"/>
</dbReference>
<feature type="chain" id="PRO_5045924092" evidence="3">
    <location>
        <begin position="24"/>
        <end position="115"/>
    </location>
</feature>
<evidence type="ECO:0000256" key="2">
    <source>
        <dbReference type="ARBA" id="ARBA00022737"/>
    </source>
</evidence>
<keyword evidence="5" id="KW-1185">Reference proteome</keyword>
<sequence length="115" mass="13164">TMKVGVGLFPSLLLFLLMGEVFAQRPRPKKPTRRPATTRKPFVPKRVVPVFEKIPGLLYFYAQRNQLNEVPSGLPTSLEQLRLDRNRISKIPAGAFTKLENLTLLDLHYNQVNHI</sequence>
<dbReference type="EMBL" id="JAHRIN010059919">
    <property type="protein sequence ID" value="MEQ2212537.1"/>
    <property type="molecule type" value="Genomic_DNA"/>
</dbReference>
<feature type="non-terminal residue" evidence="4">
    <location>
        <position position="1"/>
    </location>
</feature>
<evidence type="ECO:0000313" key="4">
    <source>
        <dbReference type="EMBL" id="MEQ2212537.1"/>
    </source>
</evidence>
<evidence type="ECO:0000256" key="1">
    <source>
        <dbReference type="ARBA" id="ARBA00022614"/>
    </source>
</evidence>
<evidence type="ECO:0000256" key="3">
    <source>
        <dbReference type="SAM" id="SignalP"/>
    </source>
</evidence>
<accession>A0ABV0RW66</accession>
<dbReference type="SUPFAM" id="SSF52058">
    <property type="entry name" value="L domain-like"/>
    <property type="match status" value="1"/>
</dbReference>
<organism evidence="4 5">
    <name type="scientific">Xenoophorus captivus</name>
    <dbReference type="NCBI Taxonomy" id="1517983"/>
    <lineage>
        <taxon>Eukaryota</taxon>
        <taxon>Metazoa</taxon>
        <taxon>Chordata</taxon>
        <taxon>Craniata</taxon>
        <taxon>Vertebrata</taxon>
        <taxon>Euteleostomi</taxon>
        <taxon>Actinopterygii</taxon>
        <taxon>Neopterygii</taxon>
        <taxon>Teleostei</taxon>
        <taxon>Neoteleostei</taxon>
        <taxon>Acanthomorphata</taxon>
        <taxon>Ovalentaria</taxon>
        <taxon>Atherinomorphae</taxon>
        <taxon>Cyprinodontiformes</taxon>
        <taxon>Goodeidae</taxon>
        <taxon>Xenoophorus</taxon>
    </lineage>
</organism>
<gene>
    <name evidence="4" type="ORF">XENOCAPTIV_001120</name>
</gene>
<keyword evidence="2" id="KW-0677">Repeat</keyword>
<dbReference type="PANTHER" id="PTHR45712:SF8">
    <property type="entry name" value="PROLARGIN"/>
    <property type="match status" value="1"/>
</dbReference>
<reference evidence="4 5" key="1">
    <citation type="submission" date="2021-06" db="EMBL/GenBank/DDBJ databases">
        <authorList>
            <person name="Palmer J.M."/>
        </authorList>
    </citation>
    <scope>NUCLEOTIDE SEQUENCE [LARGE SCALE GENOMIC DNA]</scope>
    <source>
        <strain evidence="4 5">XC_2019</strain>
        <tissue evidence="4">Muscle</tissue>
    </source>
</reference>
<dbReference type="InterPro" id="IPR001611">
    <property type="entry name" value="Leu-rich_rpt"/>
</dbReference>
<dbReference type="Pfam" id="PF13855">
    <property type="entry name" value="LRR_8"/>
    <property type="match status" value="1"/>
</dbReference>
<dbReference type="PROSITE" id="PS51450">
    <property type="entry name" value="LRR"/>
    <property type="match status" value="1"/>
</dbReference>
<proteinExistence type="predicted"/>
<evidence type="ECO:0000313" key="5">
    <source>
        <dbReference type="Proteomes" id="UP001434883"/>
    </source>
</evidence>
<dbReference type="Proteomes" id="UP001434883">
    <property type="component" value="Unassembled WGS sequence"/>
</dbReference>
<keyword evidence="3" id="KW-0732">Signal</keyword>